<reference evidence="2 3" key="1">
    <citation type="submission" date="2019-01" db="EMBL/GenBank/DDBJ databases">
        <title>Sequencing the genomes of 1000 actinobacteria strains.</title>
        <authorList>
            <person name="Klenk H.-P."/>
        </authorList>
    </citation>
    <scope>NUCLEOTIDE SEQUENCE [LARGE SCALE GENOMIC DNA]</scope>
    <source>
        <strain evidence="2 3">DSM 43925</strain>
    </source>
</reference>
<protein>
    <submittedName>
        <fullName evidence="2">Uncharacterized protein</fullName>
    </submittedName>
</protein>
<feature type="compositionally biased region" description="Basic and acidic residues" evidence="1">
    <location>
        <begin position="61"/>
        <end position="78"/>
    </location>
</feature>
<gene>
    <name evidence="2" type="ORF">EDD27_0962</name>
</gene>
<dbReference type="Proteomes" id="UP000284824">
    <property type="component" value="Unassembled WGS sequence"/>
</dbReference>
<dbReference type="OrthoDB" id="3401467at2"/>
<sequence>MPRPGSHGYDAKRARTRKDMEHKGLSEQELDKNVKKKLQSEPGMRPRKVGGDRAEGPQSERPAKGERPRGERSGGDQG</sequence>
<accession>A0A438LYP6</accession>
<dbReference type="EMBL" id="SAUN01000001">
    <property type="protein sequence ID" value="RVX38640.1"/>
    <property type="molecule type" value="Genomic_DNA"/>
</dbReference>
<comment type="caution">
    <text evidence="2">The sequence shown here is derived from an EMBL/GenBank/DDBJ whole genome shotgun (WGS) entry which is preliminary data.</text>
</comment>
<evidence type="ECO:0000313" key="3">
    <source>
        <dbReference type="Proteomes" id="UP000284824"/>
    </source>
</evidence>
<evidence type="ECO:0000313" key="2">
    <source>
        <dbReference type="EMBL" id="RVX38640.1"/>
    </source>
</evidence>
<name>A0A438LYP6_9ACTN</name>
<evidence type="ECO:0000256" key="1">
    <source>
        <dbReference type="SAM" id="MobiDB-lite"/>
    </source>
</evidence>
<organism evidence="2 3">
    <name type="scientific">Nonomuraea polychroma</name>
    <dbReference type="NCBI Taxonomy" id="46176"/>
    <lineage>
        <taxon>Bacteria</taxon>
        <taxon>Bacillati</taxon>
        <taxon>Actinomycetota</taxon>
        <taxon>Actinomycetes</taxon>
        <taxon>Streptosporangiales</taxon>
        <taxon>Streptosporangiaceae</taxon>
        <taxon>Nonomuraea</taxon>
    </lineage>
</organism>
<proteinExistence type="predicted"/>
<dbReference type="AlphaFoldDB" id="A0A438LYP6"/>
<keyword evidence="3" id="KW-1185">Reference proteome</keyword>
<feature type="compositionally biased region" description="Basic and acidic residues" evidence="1">
    <location>
        <begin position="9"/>
        <end position="33"/>
    </location>
</feature>
<dbReference type="RefSeq" id="WP_127931251.1">
    <property type="nucleotide sequence ID" value="NZ_SAUN01000001.1"/>
</dbReference>
<feature type="region of interest" description="Disordered" evidence="1">
    <location>
        <begin position="1"/>
        <end position="78"/>
    </location>
</feature>